<dbReference type="Pfam" id="PF08808">
    <property type="entry name" value="RES"/>
    <property type="match status" value="1"/>
</dbReference>
<feature type="domain" description="RES" evidence="1">
    <location>
        <begin position="14"/>
        <end position="139"/>
    </location>
</feature>
<dbReference type="EMBL" id="CP064939">
    <property type="protein sequence ID" value="QPH40762.1"/>
    <property type="molecule type" value="Genomic_DNA"/>
</dbReference>
<evidence type="ECO:0000313" key="3">
    <source>
        <dbReference type="Proteomes" id="UP000594759"/>
    </source>
</evidence>
<gene>
    <name evidence="2" type="ORF">IZT61_05710</name>
</gene>
<evidence type="ECO:0000313" key="2">
    <source>
        <dbReference type="EMBL" id="QPH40762.1"/>
    </source>
</evidence>
<reference evidence="2 3" key="1">
    <citation type="submission" date="2020-11" db="EMBL/GenBank/DDBJ databases">
        <title>Pedobacter endophytica, an endophytic bacteria isolated form Carex pumila.</title>
        <authorList>
            <person name="Peng Y."/>
            <person name="Jiang L."/>
            <person name="Lee J."/>
        </authorList>
    </citation>
    <scope>NUCLEOTIDE SEQUENCE [LARGE SCALE GENOMIC DNA]</scope>
    <source>
        <strain evidence="2 3">JBR3-12</strain>
    </source>
</reference>
<name>A0A7S9Q0J8_9SPHI</name>
<accession>A0A7S9Q0J8</accession>
<sequence length="151" mass="17180">MRVYRLSKSKYKNDLEGIGAKMAGGRWNKVGVACVYTSESRSLAILEYAANVDFDAMPRDLHNIEYEIPEQDFLTFEETQFPENWKEMPGPQSTKDFGSSYLNNRDVLGITVPSTIVPNEYNYLINPNSSKLAQIEIVQAITFVFDLRIKG</sequence>
<keyword evidence="3" id="KW-1185">Reference proteome</keyword>
<dbReference type="SMART" id="SM00953">
    <property type="entry name" value="RES"/>
    <property type="match status" value="1"/>
</dbReference>
<organism evidence="2 3">
    <name type="scientific">Pedobacter endophyticus</name>
    <dbReference type="NCBI Taxonomy" id="2789740"/>
    <lineage>
        <taxon>Bacteria</taxon>
        <taxon>Pseudomonadati</taxon>
        <taxon>Bacteroidota</taxon>
        <taxon>Sphingobacteriia</taxon>
        <taxon>Sphingobacteriales</taxon>
        <taxon>Sphingobacteriaceae</taxon>
        <taxon>Pedobacter</taxon>
    </lineage>
</organism>
<proteinExistence type="predicted"/>
<evidence type="ECO:0000259" key="1">
    <source>
        <dbReference type="SMART" id="SM00953"/>
    </source>
</evidence>
<protein>
    <submittedName>
        <fullName evidence="2">RES family NAD+ phosphorylase</fullName>
    </submittedName>
</protein>
<dbReference type="InterPro" id="IPR014914">
    <property type="entry name" value="RES_dom"/>
</dbReference>
<dbReference type="KEGG" id="pex:IZT61_05710"/>
<dbReference type="Proteomes" id="UP000594759">
    <property type="component" value="Chromosome"/>
</dbReference>
<dbReference type="AlphaFoldDB" id="A0A7S9Q0J8"/>
<dbReference type="RefSeq" id="WP_196100216.1">
    <property type="nucleotide sequence ID" value="NZ_CP064939.1"/>
</dbReference>